<organism evidence="1 2">
    <name type="scientific">Macrosiphum euphorbiae</name>
    <name type="common">potato aphid</name>
    <dbReference type="NCBI Taxonomy" id="13131"/>
    <lineage>
        <taxon>Eukaryota</taxon>
        <taxon>Metazoa</taxon>
        <taxon>Ecdysozoa</taxon>
        <taxon>Arthropoda</taxon>
        <taxon>Hexapoda</taxon>
        <taxon>Insecta</taxon>
        <taxon>Pterygota</taxon>
        <taxon>Neoptera</taxon>
        <taxon>Paraneoptera</taxon>
        <taxon>Hemiptera</taxon>
        <taxon>Sternorrhyncha</taxon>
        <taxon>Aphidomorpha</taxon>
        <taxon>Aphidoidea</taxon>
        <taxon>Aphididae</taxon>
        <taxon>Macrosiphini</taxon>
        <taxon>Macrosiphum</taxon>
    </lineage>
</organism>
<dbReference type="Proteomes" id="UP001160148">
    <property type="component" value="Unassembled WGS sequence"/>
</dbReference>
<accession>A0AAV0WMD8</accession>
<keyword evidence="2" id="KW-1185">Reference proteome</keyword>
<sequence length="95" mass="11286">MNKQQILTLISYLSSSESDDDELIYNIIKEPVIGPKIYNFILNVVHSYSDKQFKASFRIERTTAYYIIKTFEDSTFFPQQHMYEPRQTSENYIIS</sequence>
<dbReference type="EMBL" id="CARXXK010000002">
    <property type="protein sequence ID" value="CAI6357025.1"/>
    <property type="molecule type" value="Genomic_DNA"/>
</dbReference>
<evidence type="ECO:0008006" key="3">
    <source>
        <dbReference type="Google" id="ProtNLM"/>
    </source>
</evidence>
<reference evidence="1 2" key="1">
    <citation type="submission" date="2023-01" db="EMBL/GenBank/DDBJ databases">
        <authorList>
            <person name="Whitehead M."/>
        </authorList>
    </citation>
    <scope>NUCLEOTIDE SEQUENCE [LARGE SCALE GENOMIC DNA]</scope>
</reference>
<gene>
    <name evidence="1" type="ORF">MEUPH1_LOCUS12697</name>
</gene>
<evidence type="ECO:0000313" key="1">
    <source>
        <dbReference type="EMBL" id="CAI6357025.1"/>
    </source>
</evidence>
<name>A0AAV0WMD8_9HEMI</name>
<protein>
    <recommendedName>
        <fullName evidence="3">LAGLIDADG homing endonuclease</fullName>
    </recommendedName>
</protein>
<dbReference type="AlphaFoldDB" id="A0AAV0WMD8"/>
<comment type="caution">
    <text evidence="1">The sequence shown here is derived from an EMBL/GenBank/DDBJ whole genome shotgun (WGS) entry which is preliminary data.</text>
</comment>
<evidence type="ECO:0000313" key="2">
    <source>
        <dbReference type="Proteomes" id="UP001160148"/>
    </source>
</evidence>
<proteinExistence type="predicted"/>